<organism evidence="2 3">
    <name type="scientific">Mucor plumbeus</name>
    <dbReference type="NCBI Taxonomy" id="97098"/>
    <lineage>
        <taxon>Eukaryota</taxon>
        <taxon>Fungi</taxon>
        <taxon>Fungi incertae sedis</taxon>
        <taxon>Mucoromycota</taxon>
        <taxon>Mucoromycotina</taxon>
        <taxon>Mucoromycetes</taxon>
        <taxon>Mucorales</taxon>
        <taxon>Mucorineae</taxon>
        <taxon>Mucoraceae</taxon>
        <taxon>Mucor</taxon>
    </lineage>
</organism>
<dbReference type="Gene3D" id="3.40.50.720">
    <property type="entry name" value="NAD(P)-binding Rossmann-like Domain"/>
    <property type="match status" value="1"/>
</dbReference>
<dbReference type="OrthoDB" id="10254221at2759"/>
<dbReference type="PANTHER" id="PTHR47129:SF1">
    <property type="entry name" value="NMRA-LIKE DOMAIN-CONTAINING PROTEIN"/>
    <property type="match status" value="1"/>
</dbReference>
<dbReference type="PANTHER" id="PTHR47129">
    <property type="entry name" value="QUINONE OXIDOREDUCTASE 2"/>
    <property type="match status" value="1"/>
</dbReference>
<sequence length="370" mass="44172">MKNCILVTNVDSLLGYALSFRFLEDWNRELEENYSSLKEKTEFRLLCRERQGMEDLEMLGAKIIEVADYENQEKIKEFMNGVSYVMFLPENSNQKIKQGETVIQCAKDQGVEYVTMFSYMGVDYAKNEHKHFNEYCHLEKFVAKHFNNKSHCIMRSSMWHQFFYYYGPMIEDENKIQLPMREKTEFGSIDLNDLVDAVYNLSSFSDIKNDTQQHIYNNLAQLYIANLRERNKTLFEFTPRHNITPEKLIQAVTDGLEHKNMTYEKTSSETMYDYLRRIHNDNRFRQRPIYQCATDIGEDQFKLNEDRPYTFPLGRNLNNCVIEDIVEYWKLADSGKEQHETDDLERAIGRHSTTVDQFFKHNKDQFNRFR</sequence>
<comment type="caution">
    <text evidence="2">The sequence shown here is derived from an EMBL/GenBank/DDBJ whole genome shotgun (WGS) entry which is preliminary data.</text>
</comment>
<gene>
    <name evidence="2" type="ORF">INT46_006603</name>
</gene>
<dbReference type="AlphaFoldDB" id="A0A8H7RPE3"/>
<proteinExistence type="predicted"/>
<dbReference type="EMBL" id="JAEPRC010000020">
    <property type="protein sequence ID" value="KAG2214811.1"/>
    <property type="molecule type" value="Genomic_DNA"/>
</dbReference>
<feature type="domain" description="NmrA-like" evidence="1">
    <location>
        <begin position="36"/>
        <end position="201"/>
    </location>
</feature>
<evidence type="ECO:0000313" key="2">
    <source>
        <dbReference type="EMBL" id="KAG2214811.1"/>
    </source>
</evidence>
<protein>
    <recommendedName>
        <fullName evidence="1">NmrA-like domain-containing protein</fullName>
    </recommendedName>
</protein>
<dbReference type="InterPro" id="IPR008030">
    <property type="entry name" value="NmrA-like"/>
</dbReference>
<dbReference type="Pfam" id="PF05368">
    <property type="entry name" value="NmrA"/>
    <property type="match status" value="1"/>
</dbReference>
<keyword evidence="3" id="KW-1185">Reference proteome</keyword>
<evidence type="ECO:0000313" key="3">
    <source>
        <dbReference type="Proteomes" id="UP000650833"/>
    </source>
</evidence>
<reference evidence="2" key="1">
    <citation type="submission" date="2020-12" db="EMBL/GenBank/DDBJ databases">
        <title>Metabolic potential, ecology and presence of endohyphal bacteria is reflected in genomic diversity of Mucoromycotina.</title>
        <authorList>
            <person name="Muszewska A."/>
            <person name="Okrasinska A."/>
            <person name="Steczkiewicz K."/>
            <person name="Drgas O."/>
            <person name="Orlowska M."/>
            <person name="Perlinska-Lenart U."/>
            <person name="Aleksandrzak-Piekarczyk T."/>
            <person name="Szatraj K."/>
            <person name="Zielenkiewicz U."/>
            <person name="Pilsyk S."/>
            <person name="Malc E."/>
            <person name="Mieczkowski P."/>
            <person name="Kruszewska J.S."/>
            <person name="Biernat P."/>
            <person name="Pawlowska J."/>
        </authorList>
    </citation>
    <scope>NUCLEOTIDE SEQUENCE</scope>
    <source>
        <strain evidence="2">CBS 226.32</strain>
    </source>
</reference>
<dbReference type="Proteomes" id="UP000650833">
    <property type="component" value="Unassembled WGS sequence"/>
</dbReference>
<dbReference type="InterPro" id="IPR036291">
    <property type="entry name" value="NAD(P)-bd_dom_sf"/>
</dbReference>
<accession>A0A8H7RPE3</accession>
<dbReference type="InterPro" id="IPR052718">
    <property type="entry name" value="NmrA-type_oxidoreductase"/>
</dbReference>
<name>A0A8H7RPE3_9FUNG</name>
<evidence type="ECO:0000259" key="1">
    <source>
        <dbReference type="Pfam" id="PF05368"/>
    </source>
</evidence>
<dbReference type="SUPFAM" id="SSF51735">
    <property type="entry name" value="NAD(P)-binding Rossmann-fold domains"/>
    <property type="match status" value="1"/>
</dbReference>